<keyword evidence="1" id="KW-0175">Coiled coil</keyword>
<dbReference type="Proteomes" id="UP000664203">
    <property type="component" value="Unassembled WGS sequence"/>
</dbReference>
<feature type="compositionally biased region" description="Polar residues" evidence="2">
    <location>
        <begin position="225"/>
        <end position="240"/>
    </location>
</feature>
<comment type="caution">
    <text evidence="3">The sequence shown here is derived from an EMBL/GenBank/DDBJ whole genome shotgun (WGS) entry which is preliminary data.</text>
</comment>
<sequence>MSQESNAGLRRTEGGLASVLENLTMTHQPRHSEHLRSDKVTLGELQRHIGRLEGKIEHNRELLLQKDSEISDLNHANKDVHDDLAQHKTRLRKVETEKQLLLQDISHLNEEIDAKNTAFKKLNEDLIKAQKTIKVQSDQISGAKDGPKAHSTPQRFGQPGGAYNQVYSQPPPAYNASAHRFPHAQPAAATPRSTPITVTPRSTSILRRQISNHPTFQPPPLFGGPSNQRRPPVTAASSYNPFPSQQGVLVRQNTDQGCGVNLIADFTPFFHLTEAWTHNYVSVPDQYRDQFISDSLRNALSIATDPRTAMKLMTSSKTRPLLIARVINQLIVDFVFRPMLLRGFSQFYDNKISSFRGQLMGNIPSNVRRGLLLACAETVVDMTQADGFENWMDHNITPKVHEMWHVLQPLFAHGTPHDPAWNDLNRIWREATRIGILMLSKPCIYTLDFPPMGPNSYFNPSNMCNRDEDFTQNPQALSSMAVSVRLAITPIVTETDFMKDAIEAKCLHQAMVLLAF</sequence>
<organism evidence="3 4">
    <name type="scientific">Alectoria fallacina</name>
    <dbReference type="NCBI Taxonomy" id="1903189"/>
    <lineage>
        <taxon>Eukaryota</taxon>
        <taxon>Fungi</taxon>
        <taxon>Dikarya</taxon>
        <taxon>Ascomycota</taxon>
        <taxon>Pezizomycotina</taxon>
        <taxon>Lecanoromycetes</taxon>
        <taxon>OSLEUM clade</taxon>
        <taxon>Lecanoromycetidae</taxon>
        <taxon>Lecanorales</taxon>
        <taxon>Lecanorineae</taxon>
        <taxon>Parmeliaceae</taxon>
        <taxon>Alectoria</taxon>
    </lineage>
</organism>
<feature type="region of interest" description="Disordered" evidence="2">
    <location>
        <begin position="138"/>
        <end position="197"/>
    </location>
</feature>
<accession>A0A8H3ENK8</accession>
<dbReference type="EMBL" id="CAJPDR010000023">
    <property type="protein sequence ID" value="CAF9907693.1"/>
    <property type="molecule type" value="Genomic_DNA"/>
</dbReference>
<dbReference type="AlphaFoldDB" id="A0A8H3ENK8"/>
<evidence type="ECO:0000256" key="2">
    <source>
        <dbReference type="SAM" id="MobiDB-lite"/>
    </source>
</evidence>
<gene>
    <name evidence="3" type="ORF">ALECFALPRED_003757</name>
</gene>
<keyword evidence="4" id="KW-1185">Reference proteome</keyword>
<name>A0A8H3ENK8_9LECA</name>
<evidence type="ECO:0000256" key="1">
    <source>
        <dbReference type="SAM" id="Coils"/>
    </source>
</evidence>
<evidence type="ECO:0000313" key="3">
    <source>
        <dbReference type="EMBL" id="CAF9907693.1"/>
    </source>
</evidence>
<feature type="region of interest" description="Disordered" evidence="2">
    <location>
        <begin position="215"/>
        <end position="240"/>
    </location>
</feature>
<proteinExistence type="predicted"/>
<dbReference type="OrthoDB" id="4203839at2759"/>
<feature type="coiled-coil region" evidence="1">
    <location>
        <begin position="77"/>
        <end position="125"/>
    </location>
</feature>
<reference evidence="3" key="1">
    <citation type="submission" date="2021-03" db="EMBL/GenBank/DDBJ databases">
        <authorList>
            <person name="Tagirdzhanova G."/>
        </authorList>
    </citation>
    <scope>NUCLEOTIDE SEQUENCE</scope>
</reference>
<evidence type="ECO:0000313" key="4">
    <source>
        <dbReference type="Proteomes" id="UP000664203"/>
    </source>
</evidence>
<protein>
    <submittedName>
        <fullName evidence="3">Uncharacterized protein</fullName>
    </submittedName>
</protein>